<feature type="domain" description="UvrD-like helicase C-terminal" evidence="16">
    <location>
        <begin position="319"/>
        <end position="621"/>
    </location>
</feature>
<evidence type="ECO:0000256" key="13">
    <source>
        <dbReference type="ARBA" id="ARBA00034808"/>
    </source>
</evidence>
<dbReference type="AlphaFoldDB" id="A0A094QB28"/>
<keyword evidence="7" id="KW-0269">Exonuclease</keyword>
<dbReference type="InterPro" id="IPR038726">
    <property type="entry name" value="PDDEXK_AddAB-type"/>
</dbReference>
<evidence type="ECO:0000313" key="17">
    <source>
        <dbReference type="EMBL" id="KGA20612.1"/>
    </source>
</evidence>
<comment type="caution">
    <text evidence="17">The sequence shown here is derived from an EMBL/GenBank/DDBJ whole genome shotgun (WGS) entry which is preliminary data.</text>
</comment>
<dbReference type="Gene3D" id="3.90.320.10">
    <property type="match status" value="1"/>
</dbReference>
<evidence type="ECO:0000256" key="6">
    <source>
        <dbReference type="ARBA" id="ARBA00022806"/>
    </source>
</evidence>
<evidence type="ECO:0000256" key="2">
    <source>
        <dbReference type="ARBA" id="ARBA00022722"/>
    </source>
</evidence>
<evidence type="ECO:0000256" key="8">
    <source>
        <dbReference type="ARBA" id="ARBA00022840"/>
    </source>
</evidence>
<dbReference type="GO" id="GO:0005829">
    <property type="term" value="C:cytosol"/>
    <property type="evidence" value="ECO:0007669"/>
    <property type="project" value="TreeGrafter"/>
</dbReference>
<keyword evidence="4" id="KW-0227">DNA damage</keyword>
<sequence>MSKAKFTLVGQKSVAPAITLSAQQFAITQHRNAPIIALGAPGTGKTTVLIHSALSRIAEGQNPDSILLITFGRESASDLRDAIALQTSATMYEPLARTFHSLAFSILKMKSHVDDPDPILLSGPEQESFIRDLLQGDITDGYRQWPEDLHLALSTHGFARELRDLILRASERGVTPEKLEEYAQSYGEKYWQGAADFWTRYNGAMFLREVSAGDSKLRIDPSELLSRAIRHLEINPDLLTELRNRFKTIMVDEFQESDPAQRRLLRLLAPQDLVLVGDAHSAIGRFRGADPDGMNTEIDYYLAQNGTQVVLGENFRSTPATHALGMSVSSNFRLTGPTHERTCASTNTKGAVSIERLRSVSEEAQYIAYQFRRAHLVDGVPYSQMAVIVRSPGPLTSAVRRAFAQVSIPVAGELEALATNASIAPFLLLAEIAIKAKPLNTESVERLLLSEFGGADAISLRRIRRALLASRTDDDKRTGNQLLIEAVDTGDISIEGAQPIERINLLITKARSVAKKSGARGEDLLWAIWDNAQTSDGAKLSTAWQEIALRGGNRGAAADRDLDAMMQLFQSAQRFSERFPLSGPDAFIREVSAEIIAGDVITAQGVRPDCVEILTVHAAKGREWDLVAVGGLQEGLWPNLRQRSSLLGAERLVERERHGNLARTELDVIAAGALLEDERRLLHVATTRARTSIFVTCVSYEDDQPSQFFEEITDAMLNTSSESLPQYVLPRPITTAALVADLRSSLQSEKATDAAAIIKSLSESGIHSADPQSWTGVAQLSTTEAISAGNAPVAVSPSSAENFTECGMKWFLEKSGGTDGDSIAQVLGSAIHAFAALMVQEEGITEAVLVEKLKKSWNLIDPQEGWVSKTSQEKAIAMITRFMKYHIKHEREVVGVELGFDVTVGKARIRGTVDRLEVDSAGNLFVIDFKTSKSPISYEKAEQNLQLKSYQIAIAEGGFKAHHASTTSSGAALIYLGHDVQKISSREQGVIDLEGARAEIENIAQSMGAAQFVAATNSRCKECPVKSSCPIKAEGRTVIE</sequence>
<feature type="domain" description="UvrD-like helicase ATP-binding" evidence="15">
    <location>
        <begin position="18"/>
        <end position="318"/>
    </location>
</feature>
<protein>
    <recommendedName>
        <fullName evidence="13">DNA 3'-5' helicase</fullName>
        <ecNumber evidence="13">5.6.2.4</ecNumber>
    </recommendedName>
</protein>
<dbReference type="GO" id="GO:0000725">
    <property type="term" value="P:recombinational repair"/>
    <property type="evidence" value="ECO:0007669"/>
    <property type="project" value="TreeGrafter"/>
</dbReference>
<evidence type="ECO:0000256" key="7">
    <source>
        <dbReference type="ARBA" id="ARBA00022839"/>
    </source>
</evidence>
<gene>
    <name evidence="17" type="ORF">GM50_1200</name>
</gene>
<dbReference type="Pfam" id="PF00580">
    <property type="entry name" value="UvrD-helicase"/>
    <property type="match status" value="1"/>
</dbReference>
<dbReference type="Pfam" id="PF13361">
    <property type="entry name" value="UvrD_C"/>
    <property type="match status" value="1"/>
</dbReference>
<evidence type="ECO:0000256" key="3">
    <source>
        <dbReference type="ARBA" id="ARBA00022741"/>
    </source>
</evidence>
<keyword evidence="6" id="KW-0347">Helicase</keyword>
<dbReference type="GO" id="GO:0004527">
    <property type="term" value="F:exonuclease activity"/>
    <property type="evidence" value="ECO:0007669"/>
    <property type="project" value="UniProtKB-KW"/>
</dbReference>
<comment type="similarity">
    <text evidence="1">Belongs to the helicase family. UvrD subfamily.</text>
</comment>
<dbReference type="CDD" id="cd17932">
    <property type="entry name" value="DEXQc_UvrD"/>
    <property type="match status" value="1"/>
</dbReference>
<proteinExistence type="inferred from homology"/>
<dbReference type="GO" id="GO:0005524">
    <property type="term" value="F:ATP binding"/>
    <property type="evidence" value="ECO:0007669"/>
    <property type="project" value="UniProtKB-KW"/>
</dbReference>
<keyword evidence="5" id="KW-0378">Hydrolase</keyword>
<evidence type="ECO:0000259" key="15">
    <source>
        <dbReference type="PROSITE" id="PS51198"/>
    </source>
</evidence>
<dbReference type="InterPro" id="IPR014017">
    <property type="entry name" value="DNA_helicase_UvrD-like_C"/>
</dbReference>
<dbReference type="Pfam" id="PF12705">
    <property type="entry name" value="PDDEXK_1"/>
    <property type="match status" value="1"/>
</dbReference>
<dbReference type="EMBL" id="JNSK01000002">
    <property type="protein sequence ID" value="KGA20612.1"/>
    <property type="molecule type" value="Genomic_DNA"/>
</dbReference>
<keyword evidence="3" id="KW-0547">Nucleotide-binding</keyword>
<dbReference type="PANTHER" id="PTHR11070:SF59">
    <property type="entry name" value="DNA 3'-5' HELICASE"/>
    <property type="match status" value="1"/>
</dbReference>
<evidence type="ECO:0000256" key="4">
    <source>
        <dbReference type="ARBA" id="ARBA00022763"/>
    </source>
</evidence>
<dbReference type="SUPFAM" id="SSF52540">
    <property type="entry name" value="P-loop containing nucleoside triphosphate hydrolases"/>
    <property type="match status" value="1"/>
</dbReference>
<reference evidence="17" key="1">
    <citation type="submission" date="2014-05" db="EMBL/GenBank/DDBJ databases">
        <title>Key roles for freshwater Actinobacteria revealed by deep metagenomic sequencing.</title>
        <authorList>
            <person name="Ghai R."/>
            <person name="Mizuno C.M."/>
            <person name="Picazo A."/>
            <person name="Camacho A."/>
            <person name="Rodriguez-Valera F."/>
        </authorList>
    </citation>
    <scope>NUCLEOTIDE SEQUENCE</scope>
</reference>
<dbReference type="InterPro" id="IPR013986">
    <property type="entry name" value="DExx_box_DNA_helicase_dom_sf"/>
</dbReference>
<evidence type="ECO:0000256" key="14">
    <source>
        <dbReference type="ARBA" id="ARBA00048988"/>
    </source>
</evidence>
<keyword evidence="10" id="KW-0234">DNA repair</keyword>
<dbReference type="GO" id="GO:0043138">
    <property type="term" value="F:3'-5' DNA helicase activity"/>
    <property type="evidence" value="ECO:0007669"/>
    <property type="project" value="UniProtKB-EC"/>
</dbReference>
<keyword evidence="9" id="KW-0238">DNA-binding</keyword>
<evidence type="ECO:0000256" key="1">
    <source>
        <dbReference type="ARBA" id="ARBA00009922"/>
    </source>
</evidence>
<dbReference type="EC" id="5.6.2.4" evidence="13"/>
<accession>A0A094QB28</accession>
<comment type="catalytic activity">
    <reaction evidence="14">
        <text>ATP + H2O = ADP + phosphate + H(+)</text>
        <dbReference type="Rhea" id="RHEA:13065"/>
        <dbReference type="ChEBI" id="CHEBI:15377"/>
        <dbReference type="ChEBI" id="CHEBI:15378"/>
        <dbReference type="ChEBI" id="CHEBI:30616"/>
        <dbReference type="ChEBI" id="CHEBI:43474"/>
        <dbReference type="ChEBI" id="CHEBI:456216"/>
        <dbReference type="EC" id="5.6.2.4"/>
    </reaction>
</comment>
<evidence type="ECO:0000259" key="16">
    <source>
        <dbReference type="PROSITE" id="PS51217"/>
    </source>
</evidence>
<dbReference type="InterPro" id="IPR011604">
    <property type="entry name" value="PDDEXK-like_dom_sf"/>
</dbReference>
<dbReference type="InterPro" id="IPR027417">
    <property type="entry name" value="P-loop_NTPase"/>
</dbReference>
<comment type="catalytic activity">
    <reaction evidence="12">
        <text>Couples ATP hydrolysis with the unwinding of duplex DNA by translocating in the 3'-5' direction.</text>
        <dbReference type="EC" id="5.6.2.4"/>
    </reaction>
</comment>
<evidence type="ECO:0000256" key="5">
    <source>
        <dbReference type="ARBA" id="ARBA00022801"/>
    </source>
</evidence>
<keyword evidence="2" id="KW-0540">Nuclease</keyword>
<dbReference type="PROSITE" id="PS51198">
    <property type="entry name" value="UVRD_HELICASE_ATP_BIND"/>
    <property type="match status" value="1"/>
</dbReference>
<dbReference type="Gene3D" id="1.10.486.10">
    <property type="entry name" value="PCRA, domain 4"/>
    <property type="match status" value="1"/>
</dbReference>
<keyword evidence="11" id="KW-0413">Isomerase</keyword>
<name>A0A094QB28_9ZZZZ</name>
<dbReference type="InterPro" id="IPR000212">
    <property type="entry name" value="DNA_helicase_UvrD/REP"/>
</dbReference>
<organism evidence="17">
    <name type="scientific">freshwater metagenome</name>
    <dbReference type="NCBI Taxonomy" id="449393"/>
    <lineage>
        <taxon>unclassified sequences</taxon>
        <taxon>metagenomes</taxon>
        <taxon>ecological metagenomes</taxon>
    </lineage>
</organism>
<evidence type="ECO:0000256" key="9">
    <source>
        <dbReference type="ARBA" id="ARBA00023125"/>
    </source>
</evidence>
<keyword evidence="8" id="KW-0067">ATP-binding</keyword>
<dbReference type="PANTHER" id="PTHR11070">
    <property type="entry name" value="UVRD / RECB / PCRA DNA HELICASE FAMILY MEMBER"/>
    <property type="match status" value="1"/>
</dbReference>
<dbReference type="GO" id="GO:0003677">
    <property type="term" value="F:DNA binding"/>
    <property type="evidence" value="ECO:0007669"/>
    <property type="project" value="UniProtKB-KW"/>
</dbReference>
<dbReference type="GO" id="GO:0033202">
    <property type="term" value="C:DNA helicase complex"/>
    <property type="evidence" value="ECO:0007669"/>
    <property type="project" value="TreeGrafter"/>
</dbReference>
<dbReference type="InterPro" id="IPR014016">
    <property type="entry name" value="UvrD-like_ATP-bd"/>
</dbReference>
<dbReference type="PROSITE" id="PS51217">
    <property type="entry name" value="UVRD_HELICASE_CTER"/>
    <property type="match status" value="1"/>
</dbReference>
<dbReference type="Gene3D" id="3.40.50.300">
    <property type="entry name" value="P-loop containing nucleotide triphosphate hydrolases"/>
    <property type="match status" value="2"/>
</dbReference>
<evidence type="ECO:0000256" key="12">
    <source>
        <dbReference type="ARBA" id="ARBA00034617"/>
    </source>
</evidence>
<evidence type="ECO:0000256" key="10">
    <source>
        <dbReference type="ARBA" id="ARBA00023204"/>
    </source>
</evidence>
<dbReference type="Gene3D" id="1.10.10.160">
    <property type="match status" value="1"/>
</dbReference>
<evidence type="ECO:0000256" key="11">
    <source>
        <dbReference type="ARBA" id="ARBA00023235"/>
    </source>
</evidence>